<evidence type="ECO:0000256" key="1">
    <source>
        <dbReference type="SAM" id="Phobius"/>
    </source>
</evidence>
<keyword evidence="1" id="KW-0472">Membrane</keyword>
<comment type="caution">
    <text evidence="2">The sequence shown here is derived from an EMBL/GenBank/DDBJ whole genome shotgun (WGS) entry which is preliminary data.</text>
</comment>
<protein>
    <recommendedName>
        <fullName evidence="4">Branched-chain amino acid:cation transporter, LIVCS family</fullName>
    </recommendedName>
</protein>
<gene>
    <name evidence="2" type="ORF">OEA66_16080</name>
</gene>
<dbReference type="EMBL" id="JAOVZV010000018">
    <property type="protein sequence ID" value="MCX8533865.1"/>
    <property type="molecule type" value="Genomic_DNA"/>
</dbReference>
<feature type="transmembrane region" description="Helical" evidence="1">
    <location>
        <begin position="12"/>
        <end position="32"/>
    </location>
</feature>
<keyword evidence="3" id="KW-1185">Reference proteome</keyword>
<feature type="transmembrane region" description="Helical" evidence="1">
    <location>
        <begin position="77"/>
        <end position="98"/>
    </location>
</feature>
<sequence length="100" mass="11470">MMNKKTILNIGKTFFWISFFLGNICLFGYMISKIDVFAASGFTLLQFGIPINLFVILALLIYGLFRKFQLKDCMKASLIICINIPIAILYFYLGIFLMGF</sequence>
<proteinExistence type="predicted"/>
<organism evidence="2 3">
    <name type="scientific">Chryseobacterium luquanense</name>
    <dbReference type="NCBI Taxonomy" id="2983766"/>
    <lineage>
        <taxon>Bacteria</taxon>
        <taxon>Pseudomonadati</taxon>
        <taxon>Bacteroidota</taxon>
        <taxon>Flavobacteriia</taxon>
        <taxon>Flavobacteriales</taxon>
        <taxon>Weeksellaceae</taxon>
        <taxon>Chryseobacterium group</taxon>
        <taxon>Chryseobacterium</taxon>
    </lineage>
</organism>
<dbReference type="RefSeq" id="WP_267282330.1">
    <property type="nucleotide sequence ID" value="NZ_JAOVZV010000018.1"/>
</dbReference>
<reference evidence="2" key="1">
    <citation type="submission" date="2022-10" db="EMBL/GenBank/DDBJ databases">
        <title>Chryseobacterium sp. nov., a novel bacterial species.</title>
        <authorList>
            <person name="Cao Y."/>
        </authorList>
    </citation>
    <scope>NUCLEOTIDE SEQUENCE</scope>
    <source>
        <strain evidence="2">KC 927</strain>
    </source>
</reference>
<evidence type="ECO:0000313" key="2">
    <source>
        <dbReference type="EMBL" id="MCX8533865.1"/>
    </source>
</evidence>
<evidence type="ECO:0000313" key="3">
    <source>
        <dbReference type="Proteomes" id="UP001070176"/>
    </source>
</evidence>
<keyword evidence="1" id="KW-0812">Transmembrane</keyword>
<name>A0ABT3Y6S7_9FLAO</name>
<accession>A0ABT3Y6S7</accession>
<dbReference type="Proteomes" id="UP001070176">
    <property type="component" value="Unassembled WGS sequence"/>
</dbReference>
<evidence type="ECO:0008006" key="4">
    <source>
        <dbReference type="Google" id="ProtNLM"/>
    </source>
</evidence>
<keyword evidence="1" id="KW-1133">Transmembrane helix</keyword>
<feature type="transmembrane region" description="Helical" evidence="1">
    <location>
        <begin position="44"/>
        <end position="65"/>
    </location>
</feature>